<keyword evidence="1" id="KW-0812">Transmembrane</keyword>
<feature type="transmembrane region" description="Helical" evidence="1">
    <location>
        <begin position="7"/>
        <end position="30"/>
    </location>
</feature>
<keyword evidence="1" id="KW-1133">Transmembrane helix</keyword>
<dbReference type="PANTHER" id="PTHR12277">
    <property type="entry name" value="ALPHA/BETA HYDROLASE DOMAIN-CONTAINING PROTEIN"/>
    <property type="match status" value="1"/>
</dbReference>
<feature type="domain" description="Serine aminopeptidase S33" evidence="2">
    <location>
        <begin position="154"/>
        <end position="245"/>
    </location>
</feature>
<dbReference type="AlphaFoldDB" id="F4RSB0"/>
<dbReference type="HOGENOM" id="CLU_029375_3_2_1"/>
<dbReference type="GO" id="GO:0006660">
    <property type="term" value="P:phosphatidylserine catabolic process"/>
    <property type="evidence" value="ECO:0007669"/>
    <property type="project" value="TreeGrafter"/>
</dbReference>
<dbReference type="Proteomes" id="UP000001072">
    <property type="component" value="Unassembled WGS sequence"/>
</dbReference>
<keyword evidence="1" id="KW-0472">Membrane</keyword>
<dbReference type="GO" id="GO:0052651">
    <property type="term" value="P:monoacylglycerol catabolic process"/>
    <property type="evidence" value="ECO:0007669"/>
    <property type="project" value="TreeGrafter"/>
</dbReference>
<accession>F4RSB0</accession>
<gene>
    <name evidence="3" type="ORF">MELLADRAFT_88598</name>
</gene>
<dbReference type="STRING" id="747676.F4RSB0"/>
<dbReference type="RefSeq" id="XP_007412005.1">
    <property type="nucleotide sequence ID" value="XM_007411943.1"/>
</dbReference>
<proteinExistence type="predicted"/>
<dbReference type="InterPro" id="IPR022742">
    <property type="entry name" value="Hydrolase_4"/>
</dbReference>
<dbReference type="SUPFAM" id="SSF53474">
    <property type="entry name" value="alpha/beta-Hydrolases"/>
    <property type="match status" value="1"/>
</dbReference>
<evidence type="ECO:0000256" key="1">
    <source>
        <dbReference type="SAM" id="Phobius"/>
    </source>
</evidence>
<name>F4RSB0_MELLP</name>
<dbReference type="GO" id="GO:0047372">
    <property type="term" value="F:monoacylglycerol lipase activity"/>
    <property type="evidence" value="ECO:0007669"/>
    <property type="project" value="TreeGrafter"/>
</dbReference>
<dbReference type="Pfam" id="PF12146">
    <property type="entry name" value="Hydrolase_4"/>
    <property type="match status" value="1"/>
</dbReference>
<dbReference type="VEuPathDB" id="FungiDB:MELLADRAFT_88598"/>
<evidence type="ECO:0000313" key="3">
    <source>
        <dbReference type="EMBL" id="EGG04566.1"/>
    </source>
</evidence>
<protein>
    <recommendedName>
        <fullName evidence="2">Serine aminopeptidase S33 domain-containing protein</fullName>
    </recommendedName>
</protein>
<organism evidence="4">
    <name type="scientific">Melampsora larici-populina (strain 98AG31 / pathotype 3-4-7)</name>
    <name type="common">Poplar leaf rust fungus</name>
    <dbReference type="NCBI Taxonomy" id="747676"/>
    <lineage>
        <taxon>Eukaryota</taxon>
        <taxon>Fungi</taxon>
        <taxon>Dikarya</taxon>
        <taxon>Basidiomycota</taxon>
        <taxon>Pucciniomycotina</taxon>
        <taxon>Pucciniomycetes</taxon>
        <taxon>Pucciniales</taxon>
        <taxon>Melampsoraceae</taxon>
        <taxon>Melampsora</taxon>
    </lineage>
</organism>
<dbReference type="EMBL" id="GL883117">
    <property type="protein sequence ID" value="EGG04566.1"/>
    <property type="molecule type" value="Genomic_DNA"/>
</dbReference>
<dbReference type="eggNOG" id="KOG1552">
    <property type="taxonomic scope" value="Eukaryota"/>
</dbReference>
<dbReference type="InParanoid" id="F4RSB0"/>
<dbReference type="InterPro" id="IPR029058">
    <property type="entry name" value="AB_hydrolase_fold"/>
</dbReference>
<keyword evidence="4" id="KW-1185">Reference proteome</keyword>
<dbReference type="PANTHER" id="PTHR12277:SF194">
    <property type="entry name" value="FI04476P"/>
    <property type="match status" value="1"/>
</dbReference>
<dbReference type="OrthoDB" id="446723at2759"/>
<dbReference type="Gene3D" id="3.40.50.1820">
    <property type="entry name" value="alpha/beta hydrolase"/>
    <property type="match status" value="1"/>
</dbReference>
<evidence type="ECO:0000313" key="4">
    <source>
        <dbReference type="Proteomes" id="UP000001072"/>
    </source>
</evidence>
<dbReference type="GO" id="GO:0004622">
    <property type="term" value="F:phosphatidylcholine lysophospholipase activity"/>
    <property type="evidence" value="ECO:0007669"/>
    <property type="project" value="TreeGrafter"/>
</dbReference>
<dbReference type="GO" id="GO:0005789">
    <property type="term" value="C:endoplasmic reticulum membrane"/>
    <property type="evidence" value="ECO:0007669"/>
    <property type="project" value="TreeGrafter"/>
</dbReference>
<reference evidence="4" key="1">
    <citation type="journal article" date="2011" name="Proc. Natl. Acad. Sci. U.S.A.">
        <title>Obligate biotrophy features unraveled by the genomic analysis of rust fungi.</title>
        <authorList>
            <person name="Duplessis S."/>
            <person name="Cuomo C.A."/>
            <person name="Lin Y.-C."/>
            <person name="Aerts A."/>
            <person name="Tisserant E."/>
            <person name="Veneault-Fourrey C."/>
            <person name="Joly D.L."/>
            <person name="Hacquard S."/>
            <person name="Amselem J."/>
            <person name="Cantarel B.L."/>
            <person name="Chiu R."/>
            <person name="Coutinho P.M."/>
            <person name="Feau N."/>
            <person name="Field M."/>
            <person name="Frey P."/>
            <person name="Gelhaye E."/>
            <person name="Goldberg J."/>
            <person name="Grabherr M.G."/>
            <person name="Kodira C.D."/>
            <person name="Kohler A."/>
            <person name="Kuees U."/>
            <person name="Lindquist E.A."/>
            <person name="Lucas S.M."/>
            <person name="Mago R."/>
            <person name="Mauceli E."/>
            <person name="Morin E."/>
            <person name="Murat C."/>
            <person name="Pangilinan J.L."/>
            <person name="Park R."/>
            <person name="Pearson M."/>
            <person name="Quesneville H."/>
            <person name="Rouhier N."/>
            <person name="Sakthikumar S."/>
            <person name="Salamov A.A."/>
            <person name="Schmutz J."/>
            <person name="Selles B."/>
            <person name="Shapiro H."/>
            <person name="Tanguay P."/>
            <person name="Tuskan G.A."/>
            <person name="Henrissat B."/>
            <person name="Van de Peer Y."/>
            <person name="Rouze P."/>
            <person name="Ellis J.G."/>
            <person name="Dodds P.N."/>
            <person name="Schein J.E."/>
            <person name="Zhong S."/>
            <person name="Hamelin R.C."/>
            <person name="Grigoriev I.V."/>
            <person name="Szabo L.J."/>
            <person name="Martin F."/>
        </authorList>
    </citation>
    <scope>NUCLEOTIDE SEQUENCE [LARGE SCALE GENOMIC DNA]</scope>
    <source>
        <strain evidence="4">98AG31 / pathotype 3-4-7</strain>
    </source>
</reference>
<dbReference type="GeneID" id="18934930"/>
<sequence>MGILAKAHLWLVASIVFYLGFLALLTIPYVQRGLIFLHWVRLPVQADFSQPERYGLAPGQVRNLYLTTPDGATIGVWHALPDFVYERHLRSGTPGSEQPLSLHASEITEETFKQALRTHKTVLYSHGNAASRAKGFRAAMVRGFTRPRGLEGCEEGMNFVSYDYRGFADSSSAKQFPPSESGLITDAQTVWNWLIKQGGKPDQIGVVGHSLGTAVTMGLAHRLDANQLPGPRAISLIAPFTSLPELLKTYVLFKVFPILQPFSYFPQLQDQVIRTTLKTHFDTKARLSELKSENTTILLIHAKDDLDIPNSHSHALFTTLQEQSDESNDQSIKTNIKMNRLSNYGTLHSLHVSSVSPRPRILYLEAERGGHNQVGQSETSLRSVAQLVCRA</sequence>
<evidence type="ECO:0000259" key="2">
    <source>
        <dbReference type="Pfam" id="PF12146"/>
    </source>
</evidence>
<dbReference type="KEGG" id="mlr:MELLADRAFT_88598"/>